<dbReference type="InterPro" id="IPR000157">
    <property type="entry name" value="TIR_dom"/>
</dbReference>
<organism evidence="9 10">
    <name type="scientific">Dreissena polymorpha</name>
    <name type="common">Zebra mussel</name>
    <name type="synonym">Mytilus polymorpha</name>
    <dbReference type="NCBI Taxonomy" id="45954"/>
    <lineage>
        <taxon>Eukaryota</taxon>
        <taxon>Metazoa</taxon>
        <taxon>Spiralia</taxon>
        <taxon>Lophotrochozoa</taxon>
        <taxon>Mollusca</taxon>
        <taxon>Bivalvia</taxon>
        <taxon>Autobranchia</taxon>
        <taxon>Heteroconchia</taxon>
        <taxon>Euheterodonta</taxon>
        <taxon>Imparidentia</taxon>
        <taxon>Neoheterodontei</taxon>
        <taxon>Myida</taxon>
        <taxon>Dreissenoidea</taxon>
        <taxon>Dreissenidae</taxon>
        <taxon>Dreissena</taxon>
    </lineage>
</organism>
<dbReference type="GO" id="GO:0007165">
    <property type="term" value="P:signal transduction"/>
    <property type="evidence" value="ECO:0007669"/>
    <property type="project" value="InterPro"/>
</dbReference>
<dbReference type="Proteomes" id="UP000828390">
    <property type="component" value="Unassembled WGS sequence"/>
</dbReference>
<evidence type="ECO:0000256" key="7">
    <source>
        <dbReference type="SAM" id="Phobius"/>
    </source>
</evidence>
<dbReference type="Pfam" id="PF01582">
    <property type="entry name" value="TIR"/>
    <property type="match status" value="1"/>
</dbReference>
<dbReference type="PRINTS" id="PR01537">
    <property type="entry name" value="INTRLKN1R1F"/>
</dbReference>
<proteinExistence type="inferred from homology"/>
<name>A0A9D4L534_DREPO</name>
<dbReference type="Gene3D" id="3.80.10.10">
    <property type="entry name" value="Ribonuclease Inhibitor"/>
    <property type="match status" value="1"/>
</dbReference>
<evidence type="ECO:0000256" key="1">
    <source>
        <dbReference type="ARBA" id="ARBA00004167"/>
    </source>
</evidence>
<dbReference type="PROSITE" id="PS51450">
    <property type="entry name" value="LRR"/>
    <property type="match status" value="1"/>
</dbReference>
<dbReference type="PANTHER" id="PTHR24365:SF541">
    <property type="entry name" value="PROTEIN TOLL-RELATED"/>
    <property type="match status" value="1"/>
</dbReference>
<dbReference type="GO" id="GO:0038023">
    <property type="term" value="F:signaling receptor activity"/>
    <property type="evidence" value="ECO:0007669"/>
    <property type="project" value="TreeGrafter"/>
</dbReference>
<dbReference type="PANTHER" id="PTHR24365">
    <property type="entry name" value="TOLL-LIKE RECEPTOR"/>
    <property type="match status" value="1"/>
</dbReference>
<evidence type="ECO:0000256" key="6">
    <source>
        <dbReference type="ARBA" id="ARBA00023136"/>
    </source>
</evidence>
<comment type="similarity">
    <text evidence="2">Belongs to the Toll-like receptor family.</text>
</comment>
<keyword evidence="6 7" id="KW-0472">Membrane</keyword>
<comment type="subcellular location">
    <subcellularLocation>
        <location evidence="1">Membrane</location>
        <topology evidence="1">Single-pass membrane protein</topology>
    </subcellularLocation>
</comment>
<dbReference type="InterPro" id="IPR032675">
    <property type="entry name" value="LRR_dom_sf"/>
</dbReference>
<evidence type="ECO:0000259" key="8">
    <source>
        <dbReference type="PROSITE" id="PS50104"/>
    </source>
</evidence>
<keyword evidence="5 7" id="KW-1133">Transmembrane helix</keyword>
<evidence type="ECO:0000313" key="9">
    <source>
        <dbReference type="EMBL" id="KAH3852140.1"/>
    </source>
</evidence>
<gene>
    <name evidence="9" type="ORF">DPMN_094639</name>
</gene>
<dbReference type="GO" id="GO:0005886">
    <property type="term" value="C:plasma membrane"/>
    <property type="evidence" value="ECO:0007669"/>
    <property type="project" value="TreeGrafter"/>
</dbReference>
<comment type="caution">
    <text evidence="9">The sequence shown here is derived from an EMBL/GenBank/DDBJ whole genome shotgun (WGS) entry which is preliminary data.</text>
</comment>
<dbReference type="InterPro" id="IPR035897">
    <property type="entry name" value="Toll_tir_struct_dom_sf"/>
</dbReference>
<accession>A0A9D4L534</accession>
<keyword evidence="4" id="KW-0732">Signal</keyword>
<feature type="domain" description="TIR" evidence="8">
    <location>
        <begin position="288"/>
        <end position="425"/>
    </location>
</feature>
<dbReference type="Gene3D" id="3.40.50.10140">
    <property type="entry name" value="Toll/interleukin-1 receptor homology (TIR) domain"/>
    <property type="match status" value="1"/>
</dbReference>
<dbReference type="AlphaFoldDB" id="A0A9D4L534"/>
<dbReference type="EMBL" id="JAIWYP010000003">
    <property type="protein sequence ID" value="KAH3852140.1"/>
    <property type="molecule type" value="Genomic_DNA"/>
</dbReference>
<evidence type="ECO:0000256" key="5">
    <source>
        <dbReference type="ARBA" id="ARBA00022989"/>
    </source>
</evidence>
<sequence>MSKEFDFFHEDTIEYISDGYNSYDFIADADENMMPSLNDVGQTLVLETQYMNHICAFKRLLKFDEGRSYSRSIYHMELLTGNTMFMELREYNLSYNYINVLQDQHLKWSMKFPKLELLDLSHNKISKLDMFQKPLHNRLDQLTTINLQYNNITTFTVEDLDIFKDMPMLLIDIRNNLISYREFLRYIKEGRHVSISNLTDYSYIGRLKCDNPSKLLGRDLMTLTEEEVCVPEVEYFVGPAIALSVSVIISSIILIVILKYRQEITIILFTRFNIIVSCMTRANFDSTKKYDAFVSYSSNEEEHVEKLFEDLELTTDDKPNAIKFKFCLHHRDFVPGKTIFDNVSKGVESSRHTIILLSNHFLKSQYCLYEFQEAFRQSIMENKHHLIIVMMEDIPEDSLPRDLKRCINTFTYIRRDDYLFTERRI</sequence>
<dbReference type="SMART" id="SM00255">
    <property type="entry name" value="TIR"/>
    <property type="match status" value="1"/>
</dbReference>
<dbReference type="InterPro" id="IPR001611">
    <property type="entry name" value="Leu-rich_rpt"/>
</dbReference>
<reference evidence="9" key="2">
    <citation type="submission" date="2020-11" db="EMBL/GenBank/DDBJ databases">
        <authorList>
            <person name="McCartney M.A."/>
            <person name="Auch B."/>
            <person name="Kono T."/>
            <person name="Mallez S."/>
            <person name="Becker A."/>
            <person name="Gohl D.M."/>
            <person name="Silverstein K.A.T."/>
            <person name="Koren S."/>
            <person name="Bechman K.B."/>
            <person name="Herman A."/>
            <person name="Abrahante J.E."/>
            <person name="Garbe J."/>
        </authorList>
    </citation>
    <scope>NUCLEOTIDE SEQUENCE</scope>
    <source>
        <strain evidence="9">Duluth1</strain>
        <tissue evidence="9">Whole animal</tissue>
    </source>
</reference>
<dbReference type="SUPFAM" id="SSF52200">
    <property type="entry name" value="Toll/Interleukin receptor TIR domain"/>
    <property type="match status" value="1"/>
</dbReference>
<reference evidence="9" key="1">
    <citation type="journal article" date="2019" name="bioRxiv">
        <title>The Genome of the Zebra Mussel, Dreissena polymorpha: A Resource for Invasive Species Research.</title>
        <authorList>
            <person name="McCartney M.A."/>
            <person name="Auch B."/>
            <person name="Kono T."/>
            <person name="Mallez S."/>
            <person name="Zhang Y."/>
            <person name="Obille A."/>
            <person name="Becker A."/>
            <person name="Abrahante J.E."/>
            <person name="Garbe J."/>
            <person name="Badalamenti J.P."/>
            <person name="Herman A."/>
            <person name="Mangelson H."/>
            <person name="Liachko I."/>
            <person name="Sullivan S."/>
            <person name="Sone E.D."/>
            <person name="Koren S."/>
            <person name="Silverstein K.A.T."/>
            <person name="Beckman K.B."/>
            <person name="Gohl D.M."/>
        </authorList>
    </citation>
    <scope>NUCLEOTIDE SEQUENCE</scope>
    <source>
        <strain evidence="9">Duluth1</strain>
        <tissue evidence="9">Whole animal</tissue>
    </source>
</reference>
<keyword evidence="3 7" id="KW-0812">Transmembrane</keyword>
<dbReference type="OrthoDB" id="1421090at2759"/>
<evidence type="ECO:0000256" key="4">
    <source>
        <dbReference type="ARBA" id="ARBA00022729"/>
    </source>
</evidence>
<evidence type="ECO:0000256" key="3">
    <source>
        <dbReference type="ARBA" id="ARBA00022692"/>
    </source>
</evidence>
<dbReference type="PROSITE" id="PS50104">
    <property type="entry name" value="TIR"/>
    <property type="match status" value="1"/>
</dbReference>
<protein>
    <recommendedName>
        <fullName evidence="8">TIR domain-containing protein</fullName>
    </recommendedName>
</protein>
<evidence type="ECO:0000313" key="10">
    <source>
        <dbReference type="Proteomes" id="UP000828390"/>
    </source>
</evidence>
<evidence type="ECO:0000256" key="2">
    <source>
        <dbReference type="ARBA" id="ARBA00009634"/>
    </source>
</evidence>
<feature type="transmembrane region" description="Helical" evidence="7">
    <location>
        <begin position="235"/>
        <end position="258"/>
    </location>
</feature>
<keyword evidence="10" id="KW-1185">Reference proteome</keyword>
<dbReference type="SUPFAM" id="SSF52058">
    <property type="entry name" value="L domain-like"/>
    <property type="match status" value="1"/>
</dbReference>